<protein>
    <submittedName>
        <fullName evidence="1">Uncharacterized protein</fullName>
    </submittedName>
</protein>
<evidence type="ECO:0000313" key="1">
    <source>
        <dbReference type="EnsemblPlants" id="TuG1812G0500003052.01.T02"/>
    </source>
</evidence>
<dbReference type="Proteomes" id="UP000015106">
    <property type="component" value="Chromosome 5"/>
</dbReference>
<evidence type="ECO:0000313" key="2">
    <source>
        <dbReference type="Proteomes" id="UP000015106"/>
    </source>
</evidence>
<keyword evidence="2" id="KW-1185">Reference proteome</keyword>
<name>A0A8R7UI13_TRIUA</name>
<organism evidence="1 2">
    <name type="scientific">Triticum urartu</name>
    <name type="common">Red wild einkorn</name>
    <name type="synonym">Crithodium urartu</name>
    <dbReference type="NCBI Taxonomy" id="4572"/>
    <lineage>
        <taxon>Eukaryota</taxon>
        <taxon>Viridiplantae</taxon>
        <taxon>Streptophyta</taxon>
        <taxon>Embryophyta</taxon>
        <taxon>Tracheophyta</taxon>
        <taxon>Spermatophyta</taxon>
        <taxon>Magnoliopsida</taxon>
        <taxon>Liliopsida</taxon>
        <taxon>Poales</taxon>
        <taxon>Poaceae</taxon>
        <taxon>BOP clade</taxon>
        <taxon>Pooideae</taxon>
        <taxon>Triticodae</taxon>
        <taxon>Triticeae</taxon>
        <taxon>Triticinae</taxon>
        <taxon>Triticum</taxon>
    </lineage>
</organism>
<dbReference type="Gramene" id="TuG1812G0500003052.01.T02">
    <property type="protein sequence ID" value="TuG1812G0500003052.01.T02"/>
    <property type="gene ID" value="TuG1812G0500003052.01"/>
</dbReference>
<accession>A0A8R7UI13</accession>
<dbReference type="AlphaFoldDB" id="A0A8R7UI13"/>
<proteinExistence type="predicted"/>
<reference evidence="1" key="3">
    <citation type="submission" date="2022-06" db="UniProtKB">
        <authorList>
            <consortium name="EnsemblPlants"/>
        </authorList>
    </citation>
    <scope>IDENTIFICATION</scope>
</reference>
<sequence>MSCSRPSLPPSVQKILHGCTKPASHVDDALFKDVVLHGFRRMGMARSASSTSSTRSCALVC</sequence>
<reference evidence="1" key="2">
    <citation type="submission" date="2018-03" db="EMBL/GenBank/DDBJ databases">
        <title>The Triticum urartu genome reveals the dynamic nature of wheat genome evolution.</title>
        <authorList>
            <person name="Ling H."/>
            <person name="Ma B."/>
            <person name="Shi X."/>
            <person name="Liu H."/>
            <person name="Dong L."/>
            <person name="Sun H."/>
            <person name="Cao Y."/>
            <person name="Gao Q."/>
            <person name="Zheng S."/>
            <person name="Li Y."/>
            <person name="Yu Y."/>
            <person name="Du H."/>
            <person name="Qi M."/>
            <person name="Li Y."/>
            <person name="Yu H."/>
            <person name="Cui Y."/>
            <person name="Wang N."/>
            <person name="Chen C."/>
            <person name="Wu H."/>
            <person name="Zhao Y."/>
            <person name="Zhang J."/>
            <person name="Li Y."/>
            <person name="Zhou W."/>
            <person name="Zhang B."/>
            <person name="Hu W."/>
            <person name="Eijk M."/>
            <person name="Tang J."/>
            <person name="Witsenboer H."/>
            <person name="Zhao S."/>
            <person name="Li Z."/>
            <person name="Zhang A."/>
            <person name="Wang D."/>
            <person name="Liang C."/>
        </authorList>
    </citation>
    <scope>NUCLEOTIDE SEQUENCE [LARGE SCALE GENOMIC DNA]</scope>
    <source>
        <strain evidence="1">cv. G1812</strain>
    </source>
</reference>
<dbReference type="EnsemblPlants" id="TuG1812G0500003052.01.T02">
    <property type="protein sequence ID" value="TuG1812G0500003052.01.T02"/>
    <property type="gene ID" value="TuG1812G0500003052.01"/>
</dbReference>
<reference evidence="2" key="1">
    <citation type="journal article" date="2013" name="Nature">
        <title>Draft genome of the wheat A-genome progenitor Triticum urartu.</title>
        <authorList>
            <person name="Ling H.Q."/>
            <person name="Zhao S."/>
            <person name="Liu D."/>
            <person name="Wang J."/>
            <person name="Sun H."/>
            <person name="Zhang C."/>
            <person name="Fan H."/>
            <person name="Li D."/>
            <person name="Dong L."/>
            <person name="Tao Y."/>
            <person name="Gao C."/>
            <person name="Wu H."/>
            <person name="Li Y."/>
            <person name="Cui Y."/>
            <person name="Guo X."/>
            <person name="Zheng S."/>
            <person name="Wang B."/>
            <person name="Yu K."/>
            <person name="Liang Q."/>
            <person name="Yang W."/>
            <person name="Lou X."/>
            <person name="Chen J."/>
            <person name="Feng M."/>
            <person name="Jian J."/>
            <person name="Zhang X."/>
            <person name="Luo G."/>
            <person name="Jiang Y."/>
            <person name="Liu J."/>
            <person name="Wang Z."/>
            <person name="Sha Y."/>
            <person name="Zhang B."/>
            <person name="Wu H."/>
            <person name="Tang D."/>
            <person name="Shen Q."/>
            <person name="Xue P."/>
            <person name="Zou S."/>
            <person name="Wang X."/>
            <person name="Liu X."/>
            <person name="Wang F."/>
            <person name="Yang Y."/>
            <person name="An X."/>
            <person name="Dong Z."/>
            <person name="Zhang K."/>
            <person name="Zhang X."/>
            <person name="Luo M.C."/>
            <person name="Dvorak J."/>
            <person name="Tong Y."/>
            <person name="Wang J."/>
            <person name="Yang H."/>
            <person name="Li Z."/>
            <person name="Wang D."/>
            <person name="Zhang A."/>
            <person name="Wang J."/>
        </authorList>
    </citation>
    <scope>NUCLEOTIDE SEQUENCE</scope>
    <source>
        <strain evidence="2">cv. G1812</strain>
    </source>
</reference>